<accession>A0AAV7QPK5</accession>
<keyword evidence="3" id="KW-1185">Reference proteome</keyword>
<name>A0AAV7QPK5_PLEWA</name>
<comment type="caution">
    <text evidence="2">The sequence shown here is derived from an EMBL/GenBank/DDBJ whole genome shotgun (WGS) entry which is preliminary data.</text>
</comment>
<feature type="compositionally biased region" description="Polar residues" evidence="1">
    <location>
        <begin position="1"/>
        <end position="14"/>
    </location>
</feature>
<protein>
    <submittedName>
        <fullName evidence="2">Uncharacterized protein</fullName>
    </submittedName>
</protein>
<proteinExistence type="predicted"/>
<evidence type="ECO:0000256" key="1">
    <source>
        <dbReference type="SAM" id="MobiDB-lite"/>
    </source>
</evidence>
<reference evidence="2" key="1">
    <citation type="journal article" date="2022" name="bioRxiv">
        <title>Sequencing and chromosome-scale assembly of the giantPleurodeles waltlgenome.</title>
        <authorList>
            <person name="Brown T."/>
            <person name="Elewa A."/>
            <person name="Iarovenko S."/>
            <person name="Subramanian E."/>
            <person name="Araus A.J."/>
            <person name="Petzold A."/>
            <person name="Susuki M."/>
            <person name="Suzuki K.-i.T."/>
            <person name="Hayashi T."/>
            <person name="Toyoda A."/>
            <person name="Oliveira C."/>
            <person name="Osipova E."/>
            <person name="Leigh N.D."/>
            <person name="Simon A."/>
            <person name="Yun M.H."/>
        </authorList>
    </citation>
    <scope>NUCLEOTIDE SEQUENCE</scope>
    <source>
        <strain evidence="2">20211129_DDA</strain>
        <tissue evidence="2">Liver</tissue>
    </source>
</reference>
<gene>
    <name evidence="2" type="ORF">NDU88_008012</name>
</gene>
<dbReference type="EMBL" id="JANPWB010000010">
    <property type="protein sequence ID" value="KAJ1141684.1"/>
    <property type="molecule type" value="Genomic_DNA"/>
</dbReference>
<feature type="compositionally biased region" description="Basic residues" evidence="1">
    <location>
        <begin position="15"/>
        <end position="31"/>
    </location>
</feature>
<evidence type="ECO:0000313" key="3">
    <source>
        <dbReference type="Proteomes" id="UP001066276"/>
    </source>
</evidence>
<organism evidence="2 3">
    <name type="scientific">Pleurodeles waltl</name>
    <name type="common">Iberian ribbed newt</name>
    <dbReference type="NCBI Taxonomy" id="8319"/>
    <lineage>
        <taxon>Eukaryota</taxon>
        <taxon>Metazoa</taxon>
        <taxon>Chordata</taxon>
        <taxon>Craniata</taxon>
        <taxon>Vertebrata</taxon>
        <taxon>Euteleostomi</taxon>
        <taxon>Amphibia</taxon>
        <taxon>Batrachia</taxon>
        <taxon>Caudata</taxon>
        <taxon>Salamandroidea</taxon>
        <taxon>Salamandridae</taxon>
        <taxon>Pleurodelinae</taxon>
        <taxon>Pleurodeles</taxon>
    </lineage>
</organism>
<feature type="region of interest" description="Disordered" evidence="1">
    <location>
        <begin position="101"/>
        <end position="141"/>
    </location>
</feature>
<sequence>MRTCRVTSALSQAHQRLHKSAKHNKEKRLHSSRQETRNLQGPTKVKMIQALDTHKQGALQTGKDARVKAYSLKSKLKTDITGCFAHDFKFDFKLESSIPTHISPAQKRKVGSSGSDTGPPSFINDESIAPNLINFPTSKGK</sequence>
<dbReference type="AlphaFoldDB" id="A0AAV7QPK5"/>
<dbReference type="Proteomes" id="UP001066276">
    <property type="component" value="Chromosome 6"/>
</dbReference>
<evidence type="ECO:0000313" key="2">
    <source>
        <dbReference type="EMBL" id="KAJ1141684.1"/>
    </source>
</evidence>
<feature type="region of interest" description="Disordered" evidence="1">
    <location>
        <begin position="1"/>
        <end position="43"/>
    </location>
</feature>